<feature type="region of interest" description="Disordered" evidence="1">
    <location>
        <begin position="20"/>
        <end position="46"/>
    </location>
</feature>
<reference evidence="2" key="1">
    <citation type="submission" date="2016-02" db="EMBL/GenBank/DDBJ databases">
        <title>WGS assembly of Manihot esculenta.</title>
        <authorList>
            <person name="Bredeson J.V."/>
            <person name="Prochnik S.E."/>
            <person name="Lyons J.B."/>
            <person name="Schmutz J."/>
            <person name="Grimwood J."/>
            <person name="Vrebalov J."/>
            <person name="Bart R.S."/>
            <person name="Amuge T."/>
            <person name="Ferguson M.E."/>
            <person name="Green R."/>
            <person name="Putnam N."/>
            <person name="Stites J."/>
            <person name="Rounsley S."/>
            <person name="Rokhsar D.S."/>
        </authorList>
    </citation>
    <scope>NUCLEOTIDE SEQUENCE [LARGE SCALE GENOMIC DNA]</scope>
    <source>
        <tissue evidence="2">Leaf</tissue>
    </source>
</reference>
<dbReference type="EMBL" id="CM004393">
    <property type="protein sequence ID" value="OAY46313.1"/>
    <property type="molecule type" value="Genomic_DNA"/>
</dbReference>
<organism evidence="2">
    <name type="scientific">Manihot esculenta</name>
    <name type="common">Cassava</name>
    <name type="synonym">Jatropha manihot</name>
    <dbReference type="NCBI Taxonomy" id="3983"/>
    <lineage>
        <taxon>Eukaryota</taxon>
        <taxon>Viridiplantae</taxon>
        <taxon>Streptophyta</taxon>
        <taxon>Embryophyta</taxon>
        <taxon>Tracheophyta</taxon>
        <taxon>Spermatophyta</taxon>
        <taxon>Magnoliopsida</taxon>
        <taxon>eudicotyledons</taxon>
        <taxon>Gunneridae</taxon>
        <taxon>Pentapetalae</taxon>
        <taxon>rosids</taxon>
        <taxon>fabids</taxon>
        <taxon>Malpighiales</taxon>
        <taxon>Euphorbiaceae</taxon>
        <taxon>Crotonoideae</taxon>
        <taxon>Manihoteae</taxon>
        <taxon>Manihot</taxon>
    </lineage>
</organism>
<protein>
    <submittedName>
        <fullName evidence="2">Uncharacterized protein</fullName>
    </submittedName>
</protein>
<evidence type="ECO:0000313" key="2">
    <source>
        <dbReference type="EMBL" id="OAY46313.1"/>
    </source>
</evidence>
<evidence type="ECO:0000256" key="1">
    <source>
        <dbReference type="SAM" id="MobiDB-lite"/>
    </source>
</evidence>
<gene>
    <name evidence="2" type="ORF">MANES_07G134300</name>
</gene>
<proteinExistence type="predicted"/>
<name>A0A2C9VL70_MANES</name>
<accession>A0A2C9VL70</accession>
<dbReference type="AlphaFoldDB" id="A0A2C9VL70"/>
<feature type="compositionally biased region" description="Basic and acidic residues" evidence="1">
    <location>
        <begin position="21"/>
        <end position="35"/>
    </location>
</feature>
<sequence length="158" mass="17324">MVNAVIDVINDVFELDSECSSSREERSDSRIRRLGGDGAEDFSSAEPQATDAIILVAAAGFEAKLESEVEPRRRAAESGECAEQCGERMMGSNDQMVKDELVQKNSLYLGLEKVDLDVADDCMKTWSGDVDSESGKAMALRRRSRKQVLSIFSSRAGH</sequence>